<accession>A0A6N9U2E2</accession>
<comment type="caution">
    <text evidence="1">The sequence shown here is derived from an EMBL/GenBank/DDBJ whole genome shotgun (WGS) entry which is preliminary data.</text>
</comment>
<protein>
    <submittedName>
        <fullName evidence="1">Uncharacterized protein</fullName>
    </submittedName>
</protein>
<proteinExistence type="predicted"/>
<evidence type="ECO:0000313" key="1">
    <source>
        <dbReference type="EMBL" id="NEA17827.1"/>
    </source>
</evidence>
<dbReference type="AlphaFoldDB" id="A0A6N9U2E2"/>
<name>A0A6N9U2E2_STRHA</name>
<gene>
    <name evidence="1" type="ORF">G3I29_20415</name>
</gene>
<dbReference type="EMBL" id="JAAGLQ010000440">
    <property type="protein sequence ID" value="NEA17827.1"/>
    <property type="molecule type" value="Genomic_DNA"/>
</dbReference>
<organism evidence="1 2">
    <name type="scientific">Streptomyces halstedii</name>
    <dbReference type="NCBI Taxonomy" id="1944"/>
    <lineage>
        <taxon>Bacteria</taxon>
        <taxon>Bacillati</taxon>
        <taxon>Actinomycetota</taxon>
        <taxon>Actinomycetes</taxon>
        <taxon>Kitasatosporales</taxon>
        <taxon>Streptomycetaceae</taxon>
        <taxon>Streptomyces</taxon>
    </lineage>
</organism>
<evidence type="ECO:0000313" key="2">
    <source>
        <dbReference type="Proteomes" id="UP000471293"/>
    </source>
</evidence>
<sequence>MNGGNCNAYAYACTDPRNKKDLDGIRLRERVQQKCRQDVCVRIRRVCESNTGRCSLNRDFRFRKSWAKAWIHPGFTWYIHIRGQCVPSNHHGHGEWGGYLFHGAWYSSSKSKRRGWYKCYIWSCRA</sequence>
<reference evidence="1 2" key="1">
    <citation type="submission" date="2020-01" db="EMBL/GenBank/DDBJ databases">
        <title>Insect and environment-associated Actinomycetes.</title>
        <authorList>
            <person name="Currrie C."/>
            <person name="Chevrette M."/>
            <person name="Carlson C."/>
            <person name="Stubbendieck R."/>
            <person name="Wendt-Pienkowski E."/>
        </authorList>
    </citation>
    <scope>NUCLEOTIDE SEQUENCE [LARGE SCALE GENOMIC DNA]</scope>
    <source>
        <strain evidence="1 2">SID11342</strain>
    </source>
</reference>
<dbReference type="RefSeq" id="WP_164346608.1">
    <property type="nucleotide sequence ID" value="NZ_JAAGLQ010000440.1"/>
</dbReference>
<dbReference type="Proteomes" id="UP000471293">
    <property type="component" value="Unassembled WGS sequence"/>
</dbReference>